<organism evidence="4">
    <name type="scientific">Echinostoma caproni</name>
    <dbReference type="NCBI Taxonomy" id="27848"/>
    <lineage>
        <taxon>Eukaryota</taxon>
        <taxon>Metazoa</taxon>
        <taxon>Spiralia</taxon>
        <taxon>Lophotrochozoa</taxon>
        <taxon>Platyhelminthes</taxon>
        <taxon>Trematoda</taxon>
        <taxon>Digenea</taxon>
        <taxon>Plagiorchiida</taxon>
        <taxon>Echinostomata</taxon>
        <taxon>Echinostomatoidea</taxon>
        <taxon>Echinostomatidae</taxon>
        <taxon>Echinostoma</taxon>
    </lineage>
</organism>
<evidence type="ECO:0000313" key="2">
    <source>
        <dbReference type="EMBL" id="VDP92213.1"/>
    </source>
</evidence>
<feature type="compositionally biased region" description="Low complexity" evidence="1">
    <location>
        <begin position="113"/>
        <end position="128"/>
    </location>
</feature>
<evidence type="ECO:0000256" key="1">
    <source>
        <dbReference type="SAM" id="MobiDB-lite"/>
    </source>
</evidence>
<dbReference type="EMBL" id="UZAN01059019">
    <property type="protein sequence ID" value="VDP92213.1"/>
    <property type="molecule type" value="Genomic_DNA"/>
</dbReference>
<gene>
    <name evidence="2" type="ORF">ECPE_LOCUS14941</name>
</gene>
<feature type="region of interest" description="Disordered" evidence="1">
    <location>
        <begin position="58"/>
        <end position="182"/>
    </location>
</feature>
<feature type="compositionally biased region" description="Low complexity" evidence="1">
    <location>
        <begin position="66"/>
        <end position="77"/>
    </location>
</feature>
<protein>
    <submittedName>
        <fullName evidence="4">PDE4_UCR domain-containing protein</fullName>
    </submittedName>
</protein>
<reference evidence="2 3" key="2">
    <citation type="submission" date="2018-11" db="EMBL/GenBank/DDBJ databases">
        <authorList>
            <consortium name="Pathogen Informatics"/>
        </authorList>
    </citation>
    <scope>NUCLEOTIDE SEQUENCE [LARGE SCALE GENOMIC DNA]</scope>
    <source>
        <strain evidence="2 3">Egypt</strain>
    </source>
</reference>
<feature type="region of interest" description="Disordered" evidence="1">
    <location>
        <begin position="1"/>
        <end position="25"/>
    </location>
</feature>
<accession>A0A183B6V6</accession>
<name>A0A183B6V6_9TREM</name>
<reference evidence="4" key="1">
    <citation type="submission" date="2016-06" db="UniProtKB">
        <authorList>
            <consortium name="WormBaseParasite"/>
        </authorList>
    </citation>
    <scope>IDENTIFICATION</scope>
</reference>
<dbReference type="AlphaFoldDB" id="A0A183B6V6"/>
<keyword evidence="3" id="KW-1185">Reference proteome</keyword>
<sequence>MQVNENHQLSYSNLSGSAVSDSYSPQVTRGITSGSMLVGSDRLPAYCSIPLTNEPTTFNRNASCQSPLSSESALPSPNRMPDLVRISTISRASVDPKTADHNISCPEPYVTGSSLSHCSSNESSSSRSSEVDDIGPKDLLSASDNRLKSEPGNVASEPETSDSESQSDDAQHTCQVSIREWV</sequence>
<proteinExistence type="predicted"/>
<evidence type="ECO:0000313" key="3">
    <source>
        <dbReference type="Proteomes" id="UP000272942"/>
    </source>
</evidence>
<evidence type="ECO:0000313" key="4">
    <source>
        <dbReference type="WBParaSite" id="ECPE_0001498101-mRNA-1"/>
    </source>
</evidence>
<dbReference type="Proteomes" id="UP000272942">
    <property type="component" value="Unassembled WGS sequence"/>
</dbReference>
<dbReference type="WBParaSite" id="ECPE_0001498101-mRNA-1">
    <property type="protein sequence ID" value="ECPE_0001498101-mRNA-1"/>
    <property type="gene ID" value="ECPE_0001498101"/>
</dbReference>